<proteinExistence type="predicted"/>
<dbReference type="Pfam" id="PF04325">
    <property type="entry name" value="DUF465"/>
    <property type="match status" value="1"/>
</dbReference>
<keyword evidence="3" id="KW-1185">Reference proteome</keyword>
<evidence type="ECO:0000313" key="3">
    <source>
        <dbReference type="Proteomes" id="UP000295678"/>
    </source>
</evidence>
<sequence>MTDDDEAAIRDQLANLRQEHRDLDAAIAALEASVVRDHLQIKRLKKRKLALKDRITHLEDRLTPDIIA</sequence>
<dbReference type="RefSeq" id="WP_132804736.1">
    <property type="nucleotide sequence ID" value="NZ_SMAK01000001.1"/>
</dbReference>
<dbReference type="Proteomes" id="UP000295678">
    <property type="component" value="Unassembled WGS sequence"/>
</dbReference>
<dbReference type="EMBL" id="SMAK01000001">
    <property type="protein sequence ID" value="TCT13340.1"/>
    <property type="molecule type" value="Genomic_DNA"/>
</dbReference>
<dbReference type="InterPro" id="IPR007420">
    <property type="entry name" value="DUF465"/>
</dbReference>
<accession>A0A4R3MLM6</accession>
<dbReference type="OrthoDB" id="7869924at2"/>
<dbReference type="Gene3D" id="6.10.280.50">
    <property type="match status" value="1"/>
</dbReference>
<gene>
    <name evidence="2" type="ORF">EDC22_101203</name>
</gene>
<dbReference type="InterPro" id="IPR038444">
    <property type="entry name" value="DUF465_sf"/>
</dbReference>
<name>A0A4R3MLM6_9HYPH</name>
<protein>
    <recommendedName>
        <fullName evidence="4">DUF465 domain-containing protein</fullName>
    </recommendedName>
</protein>
<evidence type="ECO:0000256" key="1">
    <source>
        <dbReference type="SAM" id="Coils"/>
    </source>
</evidence>
<comment type="caution">
    <text evidence="2">The sequence shown here is derived from an EMBL/GenBank/DDBJ whole genome shotgun (WGS) entry which is preliminary data.</text>
</comment>
<dbReference type="AlphaFoldDB" id="A0A4R3MLM6"/>
<feature type="coiled-coil region" evidence="1">
    <location>
        <begin position="6"/>
        <end position="61"/>
    </location>
</feature>
<evidence type="ECO:0008006" key="4">
    <source>
        <dbReference type="Google" id="ProtNLM"/>
    </source>
</evidence>
<evidence type="ECO:0000313" key="2">
    <source>
        <dbReference type="EMBL" id="TCT13340.1"/>
    </source>
</evidence>
<organism evidence="2 3">
    <name type="scientific">Tepidamorphus gemmatus</name>
    <dbReference type="NCBI Taxonomy" id="747076"/>
    <lineage>
        <taxon>Bacteria</taxon>
        <taxon>Pseudomonadati</taxon>
        <taxon>Pseudomonadota</taxon>
        <taxon>Alphaproteobacteria</taxon>
        <taxon>Hyphomicrobiales</taxon>
        <taxon>Tepidamorphaceae</taxon>
        <taxon>Tepidamorphus</taxon>
    </lineage>
</organism>
<keyword evidence="1" id="KW-0175">Coiled coil</keyword>
<reference evidence="2 3" key="1">
    <citation type="submission" date="2019-03" db="EMBL/GenBank/DDBJ databases">
        <title>Genomic Encyclopedia of Type Strains, Phase IV (KMG-IV): sequencing the most valuable type-strain genomes for metagenomic binning, comparative biology and taxonomic classification.</title>
        <authorList>
            <person name="Goeker M."/>
        </authorList>
    </citation>
    <scope>NUCLEOTIDE SEQUENCE [LARGE SCALE GENOMIC DNA]</scope>
    <source>
        <strain evidence="2 3">DSM 19345</strain>
    </source>
</reference>